<sequence>MGSKEKVKRQSQRQSRIPLENAFQECLVYRPATSPSLIPDLRDPAKTLKTRVSSAPEHPSSACQDKRGNVRPAIHRLLMFCSMKQLEWRLAFGAHLASDPRARVTFTQLDYQPSLAASLSCVFIHHRDHTDCWLDLEGRLRKSDICLALFGRSVVR</sequence>
<gene>
    <name evidence="1" type="ORF">B0T26DRAFT_281898</name>
</gene>
<dbReference type="RefSeq" id="XP_060295917.1">
    <property type="nucleotide sequence ID" value="XM_060434152.1"/>
</dbReference>
<evidence type="ECO:0000313" key="1">
    <source>
        <dbReference type="EMBL" id="KAK0717124.1"/>
    </source>
</evidence>
<accession>A0AA40DUR3</accession>
<comment type="caution">
    <text evidence="1">The sequence shown here is derived from an EMBL/GenBank/DDBJ whole genome shotgun (WGS) entry which is preliminary data.</text>
</comment>
<dbReference type="GeneID" id="85317422"/>
<reference evidence="1" key="1">
    <citation type="submission" date="2023-06" db="EMBL/GenBank/DDBJ databases">
        <title>Genome-scale phylogeny and comparative genomics of the fungal order Sordariales.</title>
        <authorList>
            <consortium name="Lawrence Berkeley National Laboratory"/>
            <person name="Hensen N."/>
            <person name="Bonometti L."/>
            <person name="Westerberg I."/>
            <person name="Brannstrom I.O."/>
            <person name="Guillou S."/>
            <person name="Cros-Aarteil S."/>
            <person name="Calhoun S."/>
            <person name="Haridas S."/>
            <person name="Kuo A."/>
            <person name="Mondo S."/>
            <person name="Pangilinan J."/>
            <person name="Riley R."/>
            <person name="LaButti K."/>
            <person name="Andreopoulos B."/>
            <person name="Lipzen A."/>
            <person name="Chen C."/>
            <person name="Yanf M."/>
            <person name="Daum C."/>
            <person name="Ng V."/>
            <person name="Clum A."/>
            <person name="Steindorff A."/>
            <person name="Ohm R."/>
            <person name="Martin F."/>
            <person name="Silar P."/>
            <person name="Natvig D."/>
            <person name="Lalanne C."/>
            <person name="Gautier V."/>
            <person name="Ament-velasquez S.L."/>
            <person name="Kruys A."/>
            <person name="Hutchinson M.I."/>
            <person name="Powell A.J."/>
            <person name="Barry K."/>
            <person name="Miller A.N."/>
            <person name="Grigoriev I.V."/>
            <person name="Debuchy R."/>
            <person name="Gladieux P."/>
            <person name="Thoren M.H."/>
            <person name="Johannesson H."/>
        </authorList>
    </citation>
    <scope>NUCLEOTIDE SEQUENCE</scope>
    <source>
        <strain evidence="1">SMH2392-1A</strain>
    </source>
</reference>
<organism evidence="1 2">
    <name type="scientific">Lasiosphaeria miniovina</name>
    <dbReference type="NCBI Taxonomy" id="1954250"/>
    <lineage>
        <taxon>Eukaryota</taxon>
        <taxon>Fungi</taxon>
        <taxon>Dikarya</taxon>
        <taxon>Ascomycota</taxon>
        <taxon>Pezizomycotina</taxon>
        <taxon>Sordariomycetes</taxon>
        <taxon>Sordariomycetidae</taxon>
        <taxon>Sordariales</taxon>
        <taxon>Lasiosphaeriaceae</taxon>
        <taxon>Lasiosphaeria</taxon>
    </lineage>
</organism>
<name>A0AA40DUR3_9PEZI</name>
<evidence type="ECO:0000313" key="2">
    <source>
        <dbReference type="Proteomes" id="UP001172101"/>
    </source>
</evidence>
<dbReference type="AlphaFoldDB" id="A0AA40DUR3"/>
<dbReference type="Proteomes" id="UP001172101">
    <property type="component" value="Unassembled WGS sequence"/>
</dbReference>
<dbReference type="EMBL" id="JAUIRO010000004">
    <property type="protein sequence ID" value="KAK0717124.1"/>
    <property type="molecule type" value="Genomic_DNA"/>
</dbReference>
<keyword evidence="2" id="KW-1185">Reference proteome</keyword>
<protein>
    <submittedName>
        <fullName evidence="1">Uncharacterized protein</fullName>
    </submittedName>
</protein>
<proteinExistence type="predicted"/>